<gene>
    <name evidence="4" type="ORF">BJ212DRAFT_1259633</name>
</gene>
<evidence type="ECO:0000313" key="4">
    <source>
        <dbReference type="EMBL" id="KAG1825891.1"/>
    </source>
</evidence>
<comment type="caution">
    <text evidence="4">The sequence shown here is derived from an EMBL/GenBank/DDBJ whole genome shotgun (WGS) entry which is preliminary data.</text>
</comment>
<comment type="subcellular location">
    <subcellularLocation>
        <location evidence="2">Peroxisome membrane</location>
    </subcellularLocation>
</comment>
<dbReference type="RefSeq" id="XP_041199144.1">
    <property type="nucleotide sequence ID" value="XM_041330043.1"/>
</dbReference>
<dbReference type="GeneID" id="64624060"/>
<sequence length="365" mass="41573">MSSTLEKYENFLVKNVSTISTLESSLRSVTWFLPGRFKDADLASEGLSAILHVSSMYHDTLLARVVQSDPHWKPILPIPLHTRYTRAWSDKETLYKWAARSLELIRFTQLLVEMLLRRKVSGKNRWRGIVFLETVKMILRFALLKITTRPLLSPPIPERDIDPASMPPSSTHTSPTLAPTSPLSSSPPTPDHLKNNYIPLQPNALMLAPSPPARADISVEDYLLPKALTTSSVKPSMLLMKPMSSPLEWVSECIYIIRPLVYASMLSIKKHKDKALVTAFAMELISRSLRRTPSNSADLEREEYARRDRDILWYLLRGSVWETYSRPKVEAVVEKTANTPILGVLSSIVKDWIPLVDGYYYCEYF</sequence>
<dbReference type="Proteomes" id="UP000807769">
    <property type="component" value="Unassembled WGS sequence"/>
</dbReference>
<keyword evidence="2" id="KW-0576">Peroxisome</keyword>
<dbReference type="EMBL" id="JABBWG010000002">
    <property type="protein sequence ID" value="KAG1825891.1"/>
    <property type="molecule type" value="Genomic_DNA"/>
</dbReference>
<reference evidence="4" key="1">
    <citation type="journal article" date="2020" name="New Phytol.">
        <title>Comparative genomics reveals dynamic genome evolution in host specialist ectomycorrhizal fungi.</title>
        <authorList>
            <person name="Lofgren L.A."/>
            <person name="Nguyen N.H."/>
            <person name="Vilgalys R."/>
            <person name="Ruytinx J."/>
            <person name="Liao H.L."/>
            <person name="Branco S."/>
            <person name="Kuo A."/>
            <person name="LaButti K."/>
            <person name="Lipzen A."/>
            <person name="Andreopoulos W."/>
            <person name="Pangilinan J."/>
            <person name="Riley R."/>
            <person name="Hundley H."/>
            <person name="Na H."/>
            <person name="Barry K."/>
            <person name="Grigoriev I.V."/>
            <person name="Stajich J.E."/>
            <person name="Kennedy P.G."/>
        </authorList>
    </citation>
    <scope>NUCLEOTIDE SEQUENCE</scope>
    <source>
        <strain evidence="4">MN1</strain>
    </source>
</reference>
<name>A0A9P7EM29_9AGAM</name>
<dbReference type="AlphaFoldDB" id="A0A9P7EM29"/>
<dbReference type="OrthoDB" id="2021143at2759"/>
<evidence type="ECO:0000256" key="2">
    <source>
        <dbReference type="RuleBase" id="RU365003"/>
    </source>
</evidence>
<evidence type="ECO:0000313" key="5">
    <source>
        <dbReference type="Proteomes" id="UP000807769"/>
    </source>
</evidence>
<evidence type="ECO:0000256" key="1">
    <source>
        <dbReference type="ARBA" id="ARBA00009505"/>
    </source>
</evidence>
<dbReference type="Pfam" id="PF08610">
    <property type="entry name" value="Pex16"/>
    <property type="match status" value="1"/>
</dbReference>
<keyword evidence="5" id="KW-1185">Reference proteome</keyword>
<dbReference type="GO" id="GO:0005778">
    <property type="term" value="C:peroxisomal membrane"/>
    <property type="evidence" value="ECO:0007669"/>
    <property type="project" value="UniProtKB-SubCell"/>
</dbReference>
<accession>A0A9P7EM29</accession>
<feature type="region of interest" description="Disordered" evidence="3">
    <location>
        <begin position="155"/>
        <end position="194"/>
    </location>
</feature>
<dbReference type="PANTHER" id="PTHR13299">
    <property type="entry name" value="PEROXISOMAL MEMBRANE PROTEIN PEX16"/>
    <property type="match status" value="1"/>
</dbReference>
<proteinExistence type="inferred from homology"/>
<comment type="similarity">
    <text evidence="1 2">Belongs to the peroxin-16 family.</text>
</comment>
<organism evidence="4 5">
    <name type="scientific">Suillus subaureus</name>
    <dbReference type="NCBI Taxonomy" id="48587"/>
    <lineage>
        <taxon>Eukaryota</taxon>
        <taxon>Fungi</taxon>
        <taxon>Dikarya</taxon>
        <taxon>Basidiomycota</taxon>
        <taxon>Agaricomycotina</taxon>
        <taxon>Agaricomycetes</taxon>
        <taxon>Agaricomycetidae</taxon>
        <taxon>Boletales</taxon>
        <taxon>Suillineae</taxon>
        <taxon>Suillaceae</taxon>
        <taxon>Suillus</taxon>
    </lineage>
</organism>
<evidence type="ECO:0000256" key="3">
    <source>
        <dbReference type="SAM" id="MobiDB-lite"/>
    </source>
</evidence>
<dbReference type="InterPro" id="IPR013919">
    <property type="entry name" value="Pex16"/>
</dbReference>
<dbReference type="GO" id="GO:0007031">
    <property type="term" value="P:peroxisome organization"/>
    <property type="evidence" value="ECO:0007669"/>
    <property type="project" value="UniProtKB-KW"/>
</dbReference>
<protein>
    <recommendedName>
        <fullName evidence="2">Peroxisomal membrane protein PEX16</fullName>
    </recommendedName>
</protein>
<keyword evidence="2" id="KW-0962">Peroxisome biogenesis</keyword>
<dbReference type="PANTHER" id="PTHR13299:SF0">
    <property type="entry name" value="PEROXISOMAL MEMBRANE PROTEIN PEX16"/>
    <property type="match status" value="1"/>
</dbReference>
<feature type="compositionally biased region" description="Low complexity" evidence="3">
    <location>
        <begin position="163"/>
        <end position="184"/>
    </location>
</feature>